<evidence type="ECO:0000256" key="4">
    <source>
        <dbReference type="ARBA" id="ARBA00022475"/>
    </source>
</evidence>
<gene>
    <name evidence="10" type="ordered locus">Despr_1875</name>
</gene>
<dbReference type="PANTHER" id="PTHR43271">
    <property type="entry name" value="BLL2771 PROTEIN"/>
    <property type="match status" value="1"/>
</dbReference>
<evidence type="ECO:0000256" key="2">
    <source>
        <dbReference type="ARBA" id="ARBA00008335"/>
    </source>
</evidence>
<evidence type="ECO:0000256" key="8">
    <source>
        <dbReference type="SAM" id="Phobius"/>
    </source>
</evidence>
<feature type="transmembrane region" description="Helical" evidence="8">
    <location>
        <begin position="300"/>
        <end position="322"/>
    </location>
</feature>
<feature type="transmembrane region" description="Helical" evidence="8">
    <location>
        <begin position="245"/>
        <end position="264"/>
    </location>
</feature>
<dbReference type="RefSeq" id="WP_015724563.1">
    <property type="nucleotide sequence ID" value="NC_014972.1"/>
</dbReference>
<proteinExistence type="inferred from homology"/>
<comment type="similarity">
    <text evidence="2">Belongs to the major facilitator superfamily.</text>
</comment>
<keyword evidence="6 8" id="KW-1133">Transmembrane helix</keyword>
<feature type="transmembrane region" description="Helical" evidence="8">
    <location>
        <begin position="49"/>
        <end position="70"/>
    </location>
</feature>
<dbReference type="SUPFAM" id="SSF103473">
    <property type="entry name" value="MFS general substrate transporter"/>
    <property type="match status" value="1"/>
</dbReference>
<keyword evidence="7 8" id="KW-0472">Membrane</keyword>
<evidence type="ECO:0000313" key="11">
    <source>
        <dbReference type="Proteomes" id="UP000006365"/>
    </source>
</evidence>
<evidence type="ECO:0000256" key="1">
    <source>
        <dbReference type="ARBA" id="ARBA00004651"/>
    </source>
</evidence>
<evidence type="ECO:0000313" key="10">
    <source>
        <dbReference type="EMBL" id="ADW18023.1"/>
    </source>
</evidence>
<feature type="transmembrane region" description="Helical" evidence="8">
    <location>
        <begin position="276"/>
        <end position="294"/>
    </location>
</feature>
<protein>
    <submittedName>
        <fullName evidence="10">Major facilitator superfamily MFS_1</fullName>
    </submittedName>
</protein>
<comment type="subcellular location">
    <subcellularLocation>
        <location evidence="1">Cell membrane</location>
        <topology evidence="1">Multi-pass membrane protein</topology>
    </subcellularLocation>
</comment>
<dbReference type="EMBL" id="CP002364">
    <property type="protein sequence ID" value="ADW18023.1"/>
    <property type="molecule type" value="Genomic_DNA"/>
</dbReference>
<keyword evidence="5 8" id="KW-0812">Transmembrane</keyword>
<feature type="transmembrane region" description="Helical" evidence="8">
    <location>
        <begin position="136"/>
        <end position="154"/>
    </location>
</feature>
<feature type="transmembrane region" description="Helical" evidence="8">
    <location>
        <begin position="361"/>
        <end position="379"/>
    </location>
</feature>
<keyword evidence="4" id="KW-1003">Cell membrane</keyword>
<dbReference type="Proteomes" id="UP000006365">
    <property type="component" value="Chromosome"/>
</dbReference>
<evidence type="ECO:0000256" key="5">
    <source>
        <dbReference type="ARBA" id="ARBA00022692"/>
    </source>
</evidence>
<dbReference type="PROSITE" id="PS50850">
    <property type="entry name" value="MFS"/>
    <property type="match status" value="1"/>
</dbReference>
<organism evidence="10 11">
    <name type="scientific">Desulfobulbus propionicus (strain ATCC 33891 / DSM 2032 / VKM B-1956 / 1pr3)</name>
    <dbReference type="NCBI Taxonomy" id="577650"/>
    <lineage>
        <taxon>Bacteria</taxon>
        <taxon>Pseudomonadati</taxon>
        <taxon>Thermodesulfobacteriota</taxon>
        <taxon>Desulfobulbia</taxon>
        <taxon>Desulfobulbales</taxon>
        <taxon>Desulfobulbaceae</taxon>
        <taxon>Desulfobulbus</taxon>
    </lineage>
</organism>
<reference evidence="10 11" key="1">
    <citation type="journal article" date="2011" name="Stand. Genomic Sci.">
        <title>Complete genome sequence of Desulfobulbus propionicus type strain (1pr3).</title>
        <authorList>
            <person name="Pagani I."/>
            <person name="Lapidus A."/>
            <person name="Nolan M."/>
            <person name="Lucas S."/>
            <person name="Hammon N."/>
            <person name="Deshpande S."/>
            <person name="Cheng J.F."/>
            <person name="Chertkov O."/>
            <person name="Davenport K."/>
            <person name="Tapia R."/>
            <person name="Han C."/>
            <person name="Goodwin L."/>
            <person name="Pitluck S."/>
            <person name="Liolios K."/>
            <person name="Mavromatis K."/>
            <person name="Ivanova N."/>
            <person name="Mikhailova N."/>
            <person name="Pati A."/>
            <person name="Chen A."/>
            <person name="Palaniappan K."/>
            <person name="Land M."/>
            <person name="Hauser L."/>
            <person name="Chang Y.J."/>
            <person name="Jeffries C.D."/>
            <person name="Detter J.C."/>
            <person name="Brambilla E."/>
            <person name="Kannan K.P."/>
            <person name="Djao O.D."/>
            <person name="Rohde M."/>
            <person name="Pukall R."/>
            <person name="Spring S."/>
            <person name="Goker M."/>
            <person name="Sikorski J."/>
            <person name="Woyke T."/>
            <person name="Bristow J."/>
            <person name="Eisen J.A."/>
            <person name="Markowitz V."/>
            <person name="Hugenholtz P."/>
            <person name="Kyrpides N.C."/>
            <person name="Klenk H.P."/>
        </authorList>
    </citation>
    <scope>NUCLEOTIDE SEQUENCE [LARGE SCALE GENOMIC DNA]</scope>
    <source>
        <strain evidence="11">ATCC 33891 / DSM 2032 / 1pr3</strain>
    </source>
</reference>
<evidence type="ECO:0000256" key="6">
    <source>
        <dbReference type="ARBA" id="ARBA00022989"/>
    </source>
</evidence>
<evidence type="ECO:0000259" key="9">
    <source>
        <dbReference type="PROSITE" id="PS50850"/>
    </source>
</evidence>
<name>A0A7U3YMM5_DESPD</name>
<keyword evidence="3" id="KW-0813">Transport</keyword>
<dbReference type="PANTHER" id="PTHR43271:SF1">
    <property type="entry name" value="INNER MEMBRANE TRANSPORT PROTEIN YNFM"/>
    <property type="match status" value="1"/>
</dbReference>
<dbReference type="GO" id="GO:0005886">
    <property type="term" value="C:plasma membrane"/>
    <property type="evidence" value="ECO:0007669"/>
    <property type="project" value="UniProtKB-SubCell"/>
</dbReference>
<keyword evidence="11" id="KW-1185">Reference proteome</keyword>
<feature type="transmembrane region" description="Helical" evidence="8">
    <location>
        <begin position="99"/>
        <end position="124"/>
    </location>
</feature>
<dbReference type="AlphaFoldDB" id="A0A7U3YMM5"/>
<dbReference type="InterPro" id="IPR036259">
    <property type="entry name" value="MFS_trans_sf"/>
</dbReference>
<accession>A0A7U3YMM5</accession>
<dbReference type="InterPro" id="IPR011701">
    <property type="entry name" value="MFS"/>
</dbReference>
<feature type="transmembrane region" description="Helical" evidence="8">
    <location>
        <begin position="334"/>
        <end position="355"/>
    </location>
</feature>
<dbReference type="KEGG" id="dpr:Despr_1875"/>
<sequence length="394" mass="43867">MSVRTLLRQHSILTKIYFCTVITFCSLYAAQPIQPVFQHEFALTSFQAILFTTLMMLPLGFAPMFYGVLLESLSARLIVRTAVLLLGGLELVFSQTSNYLLLLILRGLQGMVIPAILTSLVSYISFTAPREDVQTAIARYIAATILGGFLGRFLSGLCTDLFGWRFFFFLLGALLLWAFFLLRTLEKDANLAYSRPKAAEVMELIRQPQFFWLYCTIFAVFFVFAGLLNFLPFQLKAINPAFRETGIGFMYFGYVMGILVSLNVRRMISLFGSETKVAMSGLFLYIVGICGFMIPDHRAMFLAMFVFCTGMFMAHALLSGYVNTLAKSKKGIANGVYISFYYLGGTIGSFAPGALYECCGWKVFLASLIAVICGAMYCLRRLQQSAATVALKAA</sequence>
<feature type="transmembrane region" description="Helical" evidence="8">
    <location>
        <begin position="12"/>
        <end position="29"/>
    </location>
</feature>
<feature type="domain" description="Major facilitator superfamily (MFS) profile" evidence="9">
    <location>
        <begin position="12"/>
        <end position="386"/>
    </location>
</feature>
<evidence type="ECO:0000256" key="7">
    <source>
        <dbReference type="ARBA" id="ARBA00023136"/>
    </source>
</evidence>
<feature type="transmembrane region" description="Helical" evidence="8">
    <location>
        <begin position="211"/>
        <end position="233"/>
    </location>
</feature>
<dbReference type="Gene3D" id="1.20.1250.20">
    <property type="entry name" value="MFS general substrate transporter like domains"/>
    <property type="match status" value="1"/>
</dbReference>
<evidence type="ECO:0000256" key="3">
    <source>
        <dbReference type="ARBA" id="ARBA00022448"/>
    </source>
</evidence>
<feature type="transmembrane region" description="Helical" evidence="8">
    <location>
        <begin position="166"/>
        <end position="185"/>
    </location>
</feature>
<dbReference type="InterPro" id="IPR020846">
    <property type="entry name" value="MFS_dom"/>
</dbReference>
<dbReference type="GO" id="GO:0022857">
    <property type="term" value="F:transmembrane transporter activity"/>
    <property type="evidence" value="ECO:0007669"/>
    <property type="project" value="InterPro"/>
</dbReference>
<dbReference type="Pfam" id="PF07690">
    <property type="entry name" value="MFS_1"/>
    <property type="match status" value="1"/>
</dbReference>